<evidence type="ECO:0000259" key="1">
    <source>
        <dbReference type="Pfam" id="PF14577"/>
    </source>
</evidence>
<dbReference type="InterPro" id="IPR027944">
    <property type="entry name" value="SEO_C"/>
</dbReference>
<dbReference type="Pfam" id="PF14577">
    <property type="entry name" value="SEO_C"/>
    <property type="match status" value="1"/>
</dbReference>
<feature type="domain" description="Sieve element occlusion C-terminal" evidence="1">
    <location>
        <begin position="105"/>
        <end position="222"/>
    </location>
</feature>
<dbReference type="PANTHER" id="PTHR33232">
    <property type="entry name" value="PROTEIN SIEVE ELEMENT OCCLUSION B-LIKE"/>
    <property type="match status" value="1"/>
</dbReference>
<organism evidence="2 3">
    <name type="scientific">Kalanchoe fedtschenkoi</name>
    <name type="common">Lavender scallops</name>
    <name type="synonym">South American air plant</name>
    <dbReference type="NCBI Taxonomy" id="63787"/>
    <lineage>
        <taxon>Eukaryota</taxon>
        <taxon>Viridiplantae</taxon>
        <taxon>Streptophyta</taxon>
        <taxon>Embryophyta</taxon>
        <taxon>Tracheophyta</taxon>
        <taxon>Spermatophyta</taxon>
        <taxon>Magnoliopsida</taxon>
        <taxon>eudicotyledons</taxon>
        <taxon>Gunneridae</taxon>
        <taxon>Pentapetalae</taxon>
        <taxon>Saxifragales</taxon>
        <taxon>Crassulaceae</taxon>
        <taxon>Kalanchoe</taxon>
    </lineage>
</organism>
<sequence>MDITSVPDEEAKAPFRIIWIPLYSSSDKAVVDQHFKAQKSYMECYVTPYPSMVSNEAAEFIKAKWRFKNKSNILVALDPNGRVLNINAMHMIWNWLARAFPFTRSRERALWKEESFGLRLLLHEMFSDWIRDKRYVFIYGGDNEEWIQQFTTSARSVAANWGIPLELLFVEKPGKEYQKTATSGVLTKMAIRQVVPNDGLHSWFFWSRLRSLLISRINHRRAQGIRFDFLNTLTPRSLP</sequence>
<dbReference type="InterPro" id="IPR039299">
    <property type="entry name" value="SEOA"/>
</dbReference>
<dbReference type="GO" id="GO:0010088">
    <property type="term" value="P:phloem development"/>
    <property type="evidence" value="ECO:0007669"/>
    <property type="project" value="InterPro"/>
</dbReference>
<evidence type="ECO:0000313" key="3">
    <source>
        <dbReference type="Proteomes" id="UP000594263"/>
    </source>
</evidence>
<keyword evidence="3" id="KW-1185">Reference proteome</keyword>
<dbReference type="Proteomes" id="UP000594263">
    <property type="component" value="Unplaced"/>
</dbReference>
<proteinExistence type="predicted"/>
<dbReference type="AlphaFoldDB" id="A0A7N0UID7"/>
<accession>A0A7N0UID7</accession>
<dbReference type="Gramene" id="Kaladp0068s0073.1.v1.1">
    <property type="protein sequence ID" value="Kaladp0068s0073.1.v1.1"/>
    <property type="gene ID" value="Kaladp0068s0073.v1.1"/>
</dbReference>
<reference evidence="2" key="1">
    <citation type="submission" date="2021-01" db="UniProtKB">
        <authorList>
            <consortium name="EnsemblPlants"/>
        </authorList>
    </citation>
    <scope>IDENTIFICATION</scope>
</reference>
<protein>
    <recommendedName>
        <fullName evidence="1">Sieve element occlusion C-terminal domain-containing protein</fullName>
    </recommendedName>
</protein>
<evidence type="ECO:0000313" key="2">
    <source>
        <dbReference type="EnsemblPlants" id="Kaladp0068s0073.1.v1.1"/>
    </source>
</evidence>
<dbReference type="EnsemblPlants" id="Kaladp0068s0073.1.v1.1">
    <property type="protein sequence ID" value="Kaladp0068s0073.1.v1.1"/>
    <property type="gene ID" value="Kaladp0068s0073.v1.1"/>
</dbReference>
<name>A0A7N0UID7_KALFE</name>
<dbReference type="PANTHER" id="PTHR33232:SF18">
    <property type="entry name" value="PROTEIN SIEVE ELEMENT OCCLUSION B-LIKE"/>
    <property type="match status" value="1"/>
</dbReference>